<evidence type="ECO:0000313" key="2">
    <source>
        <dbReference type="Proteomes" id="UP000238338"/>
    </source>
</evidence>
<dbReference type="OrthoDB" id="7444642at2"/>
<dbReference type="InterPro" id="IPR027417">
    <property type="entry name" value="P-loop_NTPase"/>
</dbReference>
<dbReference type="SUPFAM" id="SSF52540">
    <property type="entry name" value="P-loop containing nucleoside triphosphate hydrolases"/>
    <property type="match status" value="1"/>
</dbReference>
<dbReference type="InterPro" id="IPR005331">
    <property type="entry name" value="Sulfotransferase"/>
</dbReference>
<keyword evidence="1" id="KW-0808">Transferase</keyword>
<dbReference type="Pfam" id="PF03567">
    <property type="entry name" value="Sulfotransfer_2"/>
    <property type="match status" value="1"/>
</dbReference>
<proteinExistence type="predicted"/>
<sequence length="239" mass="26807">MPIFRIGDRLHYYAHVPKCAGTSVEHYLEKRFGALAFVNSRFLSDPEPSRWTKSSPQHLPLDAFHKLIPEGWIASSFAVVRHPLKRLTSAFQFQVEVEKTVAPLWSIDEWFDDWLKRREAEPFLYDNHLRPMADLVPADAAAFRMEDGLAPVVAHLDRLAGNKDGPREIAAENVRKKAMSKDDPRMTPSAETLARVAETYAEDFARFGYAIDQIPKSKAPAAKPAGLKGLVGALTGRRG</sequence>
<organism evidence="1 2">
    <name type="scientific">Albidovulum denitrificans</name>
    <dbReference type="NCBI Taxonomy" id="404881"/>
    <lineage>
        <taxon>Bacteria</taxon>
        <taxon>Pseudomonadati</taxon>
        <taxon>Pseudomonadota</taxon>
        <taxon>Alphaproteobacteria</taxon>
        <taxon>Rhodobacterales</taxon>
        <taxon>Paracoccaceae</taxon>
        <taxon>Albidovulum</taxon>
    </lineage>
</organism>
<dbReference type="GO" id="GO:0016020">
    <property type="term" value="C:membrane"/>
    <property type="evidence" value="ECO:0007669"/>
    <property type="project" value="InterPro"/>
</dbReference>
<accession>A0A2S8S9E8</accession>
<dbReference type="Gene3D" id="3.40.50.300">
    <property type="entry name" value="P-loop containing nucleotide triphosphate hydrolases"/>
    <property type="match status" value="1"/>
</dbReference>
<dbReference type="RefSeq" id="WP_105513680.1">
    <property type="nucleotide sequence ID" value="NZ_PVEP01000002.1"/>
</dbReference>
<comment type="caution">
    <text evidence="1">The sequence shown here is derived from an EMBL/GenBank/DDBJ whole genome shotgun (WGS) entry which is preliminary data.</text>
</comment>
<evidence type="ECO:0000313" key="1">
    <source>
        <dbReference type="EMBL" id="PQV57424.1"/>
    </source>
</evidence>
<keyword evidence="2" id="KW-1185">Reference proteome</keyword>
<name>A0A2S8S9E8_9RHOB</name>
<dbReference type="GO" id="GO:0008146">
    <property type="term" value="F:sulfotransferase activity"/>
    <property type="evidence" value="ECO:0007669"/>
    <property type="project" value="InterPro"/>
</dbReference>
<dbReference type="Proteomes" id="UP000238338">
    <property type="component" value="Unassembled WGS sequence"/>
</dbReference>
<dbReference type="AlphaFoldDB" id="A0A2S8S9E8"/>
<dbReference type="EMBL" id="PVEP01000002">
    <property type="protein sequence ID" value="PQV57424.1"/>
    <property type="molecule type" value="Genomic_DNA"/>
</dbReference>
<reference evidence="1 2" key="1">
    <citation type="submission" date="2018-02" db="EMBL/GenBank/DDBJ databases">
        <title>Genomic Encyclopedia of Archaeal and Bacterial Type Strains, Phase II (KMG-II): from individual species to whole genera.</title>
        <authorList>
            <person name="Goeker M."/>
        </authorList>
    </citation>
    <scope>NUCLEOTIDE SEQUENCE [LARGE SCALE GENOMIC DNA]</scope>
    <source>
        <strain evidence="1 2">DSM 18921</strain>
    </source>
</reference>
<gene>
    <name evidence="1" type="ORF">LX70_01228</name>
</gene>
<protein>
    <submittedName>
        <fullName evidence="1">Sulfotransferase family protein</fullName>
    </submittedName>
</protein>